<dbReference type="Gene3D" id="2.60.120.1560">
    <property type="match status" value="2"/>
</dbReference>
<evidence type="ECO:0000256" key="1">
    <source>
        <dbReference type="SAM" id="MobiDB-lite"/>
    </source>
</evidence>
<proteinExistence type="predicted"/>
<dbReference type="InterPro" id="IPR037524">
    <property type="entry name" value="PA14/GLEYA"/>
</dbReference>
<evidence type="ECO:0000313" key="5">
    <source>
        <dbReference type="Proteomes" id="UP000094455"/>
    </source>
</evidence>
<feature type="chain" id="PRO_5009133368" description="PA14 domain-containing protein" evidence="2">
    <location>
        <begin position="22"/>
        <end position="543"/>
    </location>
</feature>
<dbReference type="GeneID" id="30177764"/>
<evidence type="ECO:0000256" key="2">
    <source>
        <dbReference type="SAM" id="SignalP"/>
    </source>
</evidence>
<feature type="domain" description="PA14" evidence="3">
    <location>
        <begin position="325"/>
        <end position="489"/>
    </location>
</feature>
<dbReference type="RefSeq" id="XP_019016146.1">
    <property type="nucleotide sequence ID" value="XM_019161077.1"/>
</dbReference>
<feature type="signal peptide" evidence="2">
    <location>
        <begin position="1"/>
        <end position="21"/>
    </location>
</feature>
<dbReference type="AlphaFoldDB" id="A0A1E3NI65"/>
<evidence type="ECO:0000313" key="4">
    <source>
        <dbReference type="EMBL" id="ODQ45033.1"/>
    </source>
</evidence>
<reference evidence="4 5" key="1">
    <citation type="journal article" date="2016" name="Proc. Natl. Acad. Sci. U.S.A.">
        <title>Comparative genomics of biotechnologically important yeasts.</title>
        <authorList>
            <person name="Riley R."/>
            <person name="Haridas S."/>
            <person name="Wolfe K.H."/>
            <person name="Lopes M.R."/>
            <person name="Hittinger C.T."/>
            <person name="Goeker M."/>
            <person name="Salamov A.A."/>
            <person name="Wisecaver J.H."/>
            <person name="Long T.M."/>
            <person name="Calvey C.H."/>
            <person name="Aerts A.L."/>
            <person name="Barry K.W."/>
            <person name="Choi C."/>
            <person name="Clum A."/>
            <person name="Coughlan A.Y."/>
            <person name="Deshpande S."/>
            <person name="Douglass A.P."/>
            <person name="Hanson S.J."/>
            <person name="Klenk H.-P."/>
            <person name="LaButti K.M."/>
            <person name="Lapidus A."/>
            <person name="Lindquist E.A."/>
            <person name="Lipzen A.M."/>
            <person name="Meier-Kolthoff J.P."/>
            <person name="Ohm R.A."/>
            <person name="Otillar R.P."/>
            <person name="Pangilinan J.L."/>
            <person name="Peng Y."/>
            <person name="Rokas A."/>
            <person name="Rosa C.A."/>
            <person name="Scheuner C."/>
            <person name="Sibirny A.A."/>
            <person name="Slot J.C."/>
            <person name="Stielow J.B."/>
            <person name="Sun H."/>
            <person name="Kurtzman C.P."/>
            <person name="Blackwell M."/>
            <person name="Grigoriev I.V."/>
            <person name="Jeffries T.W."/>
        </authorList>
    </citation>
    <scope>NUCLEOTIDE SEQUENCE [LARGE SCALE GENOMIC DNA]</scope>
    <source>
        <strain evidence="4 5">NRRL Y-2026</strain>
    </source>
</reference>
<gene>
    <name evidence="4" type="ORF">PICMEDRAFT_160624</name>
</gene>
<dbReference type="EMBL" id="KV454005">
    <property type="protein sequence ID" value="ODQ45033.1"/>
    <property type="molecule type" value="Genomic_DNA"/>
</dbReference>
<feature type="domain" description="PA14" evidence="3">
    <location>
        <begin position="55"/>
        <end position="218"/>
    </location>
</feature>
<dbReference type="Proteomes" id="UP000094455">
    <property type="component" value="Unassembled WGS sequence"/>
</dbReference>
<organism evidence="4 5">
    <name type="scientific">Pichia membranifaciens NRRL Y-2026</name>
    <dbReference type="NCBI Taxonomy" id="763406"/>
    <lineage>
        <taxon>Eukaryota</taxon>
        <taxon>Fungi</taxon>
        <taxon>Dikarya</taxon>
        <taxon>Ascomycota</taxon>
        <taxon>Saccharomycotina</taxon>
        <taxon>Pichiomycetes</taxon>
        <taxon>Pichiales</taxon>
        <taxon>Pichiaceae</taxon>
        <taxon>Pichia</taxon>
    </lineage>
</organism>
<sequence>MFSNVFLAATLLLSLVNTTIADRNVWSKSVDGVGALMQLNTDVPKTTGFAATFYSYPWGDFIPFWKDSWVQESYSFNTIRATANAVTSPNFSLNGGNQNLYGLYNINMENVVIELKGYYSPTASGVHRVTANEINDGGFIWIGQGAFDACSQESDSNSYDDVLLGVRSDHAHSSYIYLEAGLLYPIRVVYFNVQAHAQLQFQIVDPNGNIIDNFQNVYNFPLSAIEGCKSTTRTDDASVSTVTVIAASDTVMYSPTTDAAGSTYYVKEVVVASPTATVSQALTSSTTYTHSHAVLTGNSSATGCNFDLARVSTTPGFHATFFKYECCNVNNSKYYANSYTEQSVIGTAHGISSPNYSIHGGIHTDTIYNDVKINSGLGYVNQLTGYFYAQESGLYAFTIKNVNDGAMVWFGNSYAFSCCQPDEIPYNSDIGALIFTTGDDVTAYVHFDAGQYYPMRIVLVNILLDSQLDIMVVTPSVILHDNWSDWVYSISDVESGACPYSSSSSSSSSSATSSNTSGASSGASSGTPSNTLEHIWCFIWYSI</sequence>
<dbReference type="PROSITE" id="PS51820">
    <property type="entry name" value="PA14"/>
    <property type="match status" value="2"/>
</dbReference>
<feature type="region of interest" description="Disordered" evidence="1">
    <location>
        <begin position="503"/>
        <end position="528"/>
    </location>
</feature>
<protein>
    <recommendedName>
        <fullName evidence="3">PA14 domain-containing protein</fullName>
    </recommendedName>
</protein>
<dbReference type="Pfam" id="PF10528">
    <property type="entry name" value="GLEYA"/>
    <property type="match status" value="2"/>
</dbReference>
<dbReference type="OrthoDB" id="3996163at2759"/>
<dbReference type="InterPro" id="IPR018871">
    <property type="entry name" value="GLEYA_adhesin_domain"/>
</dbReference>
<keyword evidence="5" id="KW-1185">Reference proteome</keyword>
<evidence type="ECO:0000259" key="3">
    <source>
        <dbReference type="PROSITE" id="PS51820"/>
    </source>
</evidence>
<keyword evidence="2" id="KW-0732">Signal</keyword>
<name>A0A1E3NI65_9ASCO</name>
<accession>A0A1E3NI65</accession>